<sequence>MSNLSPNGTIKLINLNNHMNKIKHFFINILWPTVKRFPITILSGLIMSGLMIYSIEKNIDPSRSSLEETVFALLMIFVLAVLFSFSTKMFYESKNWPIKYKIFIPLIPTIILITYFIKIKYFLDIDNQKTGVEFGLIALSLTALITFAPLIPQKLNYFWILIQTFVKQLLLTGLFTAIAWIGLNLALMSLSYLFAINIEPEKYFDVIAILLGIFSIPFFLTGIPKLSNLEAEIKYSKWLKFCSKFILTPLLAIYFVILYAYTFKVIFFQVWPKDGIVFWIMLYISLALVIYFFTRPLLDKAKHKLISYGFTLTSIPLYIIYFIAIILRINQYGLTISRYLVVLFAVWSISLIAYFTFSRKKYLMIIPASIILASLIFLYGPWSSYNLSFISQINRYEQLLMENNLILDGKLQPQTEEMPSDTYFKIQDETRYILRSFDSKKFNQWLGEDNVNLIETNSGKDFKLKYDYQKVTIFFNGLNIKTDKLHQTKNNHFNFNSSKSIFPISGYDYFIDINSHFISETNSDFPTNYQDQNIKIELSKNTVYISDLKKQLIKIDLGNKILPLITFSKPPTLNAKELTFEAENDNIKLLLIITHASLESTADDDIKIISLKLDMAYSLK</sequence>
<feature type="transmembrane region" description="Helical" evidence="1">
    <location>
        <begin position="203"/>
        <end position="224"/>
    </location>
</feature>
<comment type="caution">
    <text evidence="2">The sequence shown here is derived from an EMBL/GenBank/DDBJ whole genome shotgun (WGS) entry which is preliminary data.</text>
</comment>
<accession>A0A2H0V5D9</accession>
<evidence type="ECO:0000313" key="2">
    <source>
        <dbReference type="EMBL" id="PIR94327.1"/>
    </source>
</evidence>
<feature type="transmembrane region" description="Helical" evidence="1">
    <location>
        <begin position="103"/>
        <end position="122"/>
    </location>
</feature>
<feature type="transmembrane region" description="Helical" evidence="1">
    <location>
        <begin position="158"/>
        <end position="183"/>
    </location>
</feature>
<gene>
    <name evidence="2" type="ORF">COT97_01770</name>
</gene>
<dbReference type="InterPro" id="IPR025291">
    <property type="entry name" value="DUF4153"/>
</dbReference>
<evidence type="ECO:0000256" key="1">
    <source>
        <dbReference type="SAM" id="Phobius"/>
    </source>
</evidence>
<dbReference type="AlphaFoldDB" id="A0A2H0V5D9"/>
<dbReference type="Proteomes" id="UP000229901">
    <property type="component" value="Unassembled WGS sequence"/>
</dbReference>
<keyword evidence="1" id="KW-0472">Membrane</keyword>
<reference evidence="3" key="1">
    <citation type="submission" date="2017-09" db="EMBL/GenBank/DDBJ databases">
        <title>Depth-based differentiation of microbial function through sediment-hosted aquifers and enrichment of novel symbionts in the deep terrestrial subsurface.</title>
        <authorList>
            <person name="Probst A.J."/>
            <person name="Ladd B."/>
            <person name="Jarett J.K."/>
            <person name="Geller-Mcgrath D.E."/>
            <person name="Sieber C.M.K."/>
            <person name="Emerson J.B."/>
            <person name="Anantharaman K."/>
            <person name="Thomas B.C."/>
            <person name="Malmstrom R."/>
            <person name="Stieglmeier M."/>
            <person name="Klingl A."/>
            <person name="Woyke T."/>
            <person name="Ryan C.M."/>
            <person name="Banfield J.F."/>
        </authorList>
    </citation>
    <scope>NUCLEOTIDE SEQUENCE [LARGE SCALE GENOMIC DNA]</scope>
</reference>
<feature type="transmembrane region" description="Helical" evidence="1">
    <location>
        <begin position="362"/>
        <end position="382"/>
    </location>
</feature>
<feature type="transmembrane region" description="Helical" evidence="1">
    <location>
        <begin position="305"/>
        <end position="330"/>
    </location>
</feature>
<keyword evidence="1" id="KW-1133">Transmembrane helix</keyword>
<evidence type="ECO:0008006" key="4">
    <source>
        <dbReference type="Google" id="ProtNLM"/>
    </source>
</evidence>
<keyword evidence="1" id="KW-0812">Transmembrane</keyword>
<proteinExistence type="predicted"/>
<dbReference type="EMBL" id="PFAP01000009">
    <property type="protein sequence ID" value="PIR94327.1"/>
    <property type="molecule type" value="Genomic_DNA"/>
</dbReference>
<feature type="transmembrane region" description="Helical" evidence="1">
    <location>
        <begin position="276"/>
        <end position="293"/>
    </location>
</feature>
<feature type="transmembrane region" description="Helical" evidence="1">
    <location>
        <begin position="37"/>
        <end position="55"/>
    </location>
</feature>
<feature type="transmembrane region" description="Helical" evidence="1">
    <location>
        <begin position="134"/>
        <end position="151"/>
    </location>
</feature>
<dbReference type="Pfam" id="PF13687">
    <property type="entry name" value="DUF4153"/>
    <property type="match status" value="1"/>
</dbReference>
<evidence type="ECO:0000313" key="3">
    <source>
        <dbReference type="Proteomes" id="UP000229901"/>
    </source>
</evidence>
<feature type="transmembrane region" description="Helical" evidence="1">
    <location>
        <begin position="70"/>
        <end position="91"/>
    </location>
</feature>
<feature type="transmembrane region" description="Helical" evidence="1">
    <location>
        <begin position="336"/>
        <end position="355"/>
    </location>
</feature>
<protein>
    <recommendedName>
        <fullName evidence="4">DUF4153 domain-containing protein</fullName>
    </recommendedName>
</protein>
<organism evidence="2 3">
    <name type="scientific">Candidatus Falkowbacteria bacterium CG10_big_fil_rev_8_21_14_0_10_39_11</name>
    <dbReference type="NCBI Taxonomy" id="1974565"/>
    <lineage>
        <taxon>Bacteria</taxon>
        <taxon>Candidatus Falkowiibacteriota</taxon>
    </lineage>
</organism>
<name>A0A2H0V5D9_9BACT</name>
<feature type="transmembrane region" description="Helical" evidence="1">
    <location>
        <begin position="245"/>
        <end position="270"/>
    </location>
</feature>